<organism evidence="2 3">
    <name type="scientific">Rotaria socialis</name>
    <dbReference type="NCBI Taxonomy" id="392032"/>
    <lineage>
        <taxon>Eukaryota</taxon>
        <taxon>Metazoa</taxon>
        <taxon>Spiralia</taxon>
        <taxon>Gnathifera</taxon>
        <taxon>Rotifera</taxon>
        <taxon>Eurotatoria</taxon>
        <taxon>Bdelloidea</taxon>
        <taxon>Philodinida</taxon>
        <taxon>Philodinidae</taxon>
        <taxon>Rotaria</taxon>
    </lineage>
</organism>
<evidence type="ECO:0000313" key="3">
    <source>
        <dbReference type="Proteomes" id="UP000663873"/>
    </source>
</evidence>
<dbReference type="AlphaFoldDB" id="A0A822AEN2"/>
<reference evidence="2" key="1">
    <citation type="submission" date="2021-02" db="EMBL/GenBank/DDBJ databases">
        <authorList>
            <person name="Nowell W R."/>
        </authorList>
    </citation>
    <scope>NUCLEOTIDE SEQUENCE</scope>
</reference>
<proteinExistence type="predicted"/>
<name>A0A822AEN2_9BILA</name>
<dbReference type="EMBL" id="CAJOBP010109641">
    <property type="protein sequence ID" value="CAF4998636.1"/>
    <property type="molecule type" value="Genomic_DNA"/>
</dbReference>
<accession>A0A822AEN2</accession>
<protein>
    <submittedName>
        <fullName evidence="2">Uncharacterized protein</fullName>
    </submittedName>
</protein>
<dbReference type="EMBL" id="CAJOBP010108446">
    <property type="protein sequence ID" value="CAF4995798.1"/>
    <property type="molecule type" value="Genomic_DNA"/>
</dbReference>
<evidence type="ECO:0000313" key="2">
    <source>
        <dbReference type="EMBL" id="CAF4998636.1"/>
    </source>
</evidence>
<gene>
    <name evidence="1" type="ORF">UJA718_LOCUS50071</name>
    <name evidence="2" type="ORF">UJA718_LOCUS50166</name>
</gene>
<sequence>MNENENGISAQYQSMVILSTADRRLAQ</sequence>
<keyword evidence="3" id="KW-1185">Reference proteome</keyword>
<evidence type="ECO:0000313" key="1">
    <source>
        <dbReference type="EMBL" id="CAF4995798.1"/>
    </source>
</evidence>
<comment type="caution">
    <text evidence="2">The sequence shown here is derived from an EMBL/GenBank/DDBJ whole genome shotgun (WGS) entry which is preliminary data.</text>
</comment>
<feature type="non-terminal residue" evidence="2">
    <location>
        <position position="1"/>
    </location>
</feature>
<dbReference type="Proteomes" id="UP000663873">
    <property type="component" value="Unassembled WGS sequence"/>
</dbReference>